<evidence type="ECO:0000256" key="7">
    <source>
        <dbReference type="PROSITE-ProRule" id="PRU01373"/>
    </source>
</evidence>
<dbReference type="Proteomes" id="UP000634455">
    <property type="component" value="Unassembled WGS sequence"/>
</dbReference>
<evidence type="ECO:0000256" key="6">
    <source>
        <dbReference type="ARBA" id="ARBA00023316"/>
    </source>
</evidence>
<dbReference type="EMBL" id="BMZF01000002">
    <property type="protein sequence ID" value="GHA47200.1"/>
    <property type="molecule type" value="Genomic_DNA"/>
</dbReference>
<feature type="active site" description="Nucleophile" evidence="7">
    <location>
        <position position="145"/>
    </location>
</feature>
<protein>
    <recommendedName>
        <fullName evidence="8">L,D-TPase catalytic domain-containing protein</fullName>
    </recommendedName>
</protein>
<organism evidence="9 10">
    <name type="scientific">Paramylibacter ulvae</name>
    <dbReference type="NCBI Taxonomy" id="1651968"/>
    <lineage>
        <taxon>Bacteria</taxon>
        <taxon>Pseudomonadati</taxon>
        <taxon>Pseudomonadota</taxon>
        <taxon>Alphaproteobacteria</taxon>
        <taxon>Rhodobacterales</taxon>
        <taxon>Paracoccaceae</taxon>
        <taxon>Paramylibacter</taxon>
    </lineage>
</organism>
<sequence length="170" mass="19189">MNARFHDLVVTRWGARFRGRKLPVAIGRGGIGEKQGEGDGITPVGVFEIAQIAYRADRCDFTTPALKQNVIGLFDRWSDDPKDSHYNLAVRSYDYPFSHEKLRRSDGLYNAFGVLNYNWPNPVAGAGSAIFIHAWRRARFPTEGCIAFAPDDLIDIFTNWSPQSRVIIRS</sequence>
<evidence type="ECO:0000259" key="8">
    <source>
        <dbReference type="PROSITE" id="PS52029"/>
    </source>
</evidence>
<name>A0ABQ3CWD6_9RHOB</name>
<keyword evidence="4 7" id="KW-0133">Cell shape</keyword>
<dbReference type="RefSeq" id="WP_189639500.1">
    <property type="nucleotide sequence ID" value="NZ_BMZF01000002.1"/>
</dbReference>
<dbReference type="InterPro" id="IPR038063">
    <property type="entry name" value="Transpep_catalytic_dom"/>
</dbReference>
<dbReference type="Pfam" id="PF03734">
    <property type="entry name" value="YkuD"/>
    <property type="match status" value="1"/>
</dbReference>
<evidence type="ECO:0000256" key="3">
    <source>
        <dbReference type="ARBA" id="ARBA00022679"/>
    </source>
</evidence>
<dbReference type="PANTHER" id="PTHR38589:SF1">
    <property type="entry name" value="BLR0621 PROTEIN"/>
    <property type="match status" value="1"/>
</dbReference>
<keyword evidence="5 7" id="KW-0573">Peptidoglycan synthesis</keyword>
<dbReference type="CDD" id="cd16913">
    <property type="entry name" value="YkuD_like"/>
    <property type="match status" value="1"/>
</dbReference>
<evidence type="ECO:0000256" key="4">
    <source>
        <dbReference type="ARBA" id="ARBA00022960"/>
    </source>
</evidence>
<feature type="active site" description="Proton donor/acceptor" evidence="7">
    <location>
        <position position="133"/>
    </location>
</feature>
<reference evidence="10" key="1">
    <citation type="journal article" date="2019" name="Int. J. Syst. Evol. Microbiol.">
        <title>The Global Catalogue of Microorganisms (GCM) 10K type strain sequencing project: providing services to taxonomists for standard genome sequencing and annotation.</title>
        <authorList>
            <consortium name="The Broad Institute Genomics Platform"/>
            <consortium name="The Broad Institute Genome Sequencing Center for Infectious Disease"/>
            <person name="Wu L."/>
            <person name="Ma J."/>
        </authorList>
    </citation>
    <scope>NUCLEOTIDE SEQUENCE [LARGE SCALE GENOMIC DNA]</scope>
    <source>
        <strain evidence="10">KCTC 32465</strain>
    </source>
</reference>
<accession>A0ABQ3CWD6</accession>
<keyword evidence="6 7" id="KW-0961">Cell wall biogenesis/degradation</keyword>
<evidence type="ECO:0000256" key="2">
    <source>
        <dbReference type="ARBA" id="ARBA00005992"/>
    </source>
</evidence>
<comment type="pathway">
    <text evidence="1 7">Cell wall biogenesis; peptidoglycan biosynthesis.</text>
</comment>
<evidence type="ECO:0000313" key="10">
    <source>
        <dbReference type="Proteomes" id="UP000634455"/>
    </source>
</evidence>
<dbReference type="PANTHER" id="PTHR38589">
    <property type="entry name" value="BLR0621 PROTEIN"/>
    <property type="match status" value="1"/>
</dbReference>
<dbReference type="InterPro" id="IPR005490">
    <property type="entry name" value="LD_TPept_cat_dom"/>
</dbReference>
<evidence type="ECO:0000256" key="5">
    <source>
        <dbReference type="ARBA" id="ARBA00022984"/>
    </source>
</evidence>
<feature type="domain" description="L,D-TPase catalytic" evidence="8">
    <location>
        <begin position="1"/>
        <end position="169"/>
    </location>
</feature>
<gene>
    <name evidence="9" type="ORF">GCM10008927_09990</name>
</gene>
<keyword evidence="10" id="KW-1185">Reference proteome</keyword>
<comment type="caution">
    <text evidence="9">The sequence shown here is derived from an EMBL/GenBank/DDBJ whole genome shotgun (WGS) entry which is preliminary data.</text>
</comment>
<proteinExistence type="inferred from homology"/>
<dbReference type="PROSITE" id="PS52029">
    <property type="entry name" value="LD_TPASE"/>
    <property type="match status" value="1"/>
</dbReference>
<comment type="similarity">
    <text evidence="2">Belongs to the YkuD family.</text>
</comment>
<keyword evidence="3" id="KW-0808">Transferase</keyword>
<evidence type="ECO:0000256" key="1">
    <source>
        <dbReference type="ARBA" id="ARBA00004752"/>
    </source>
</evidence>
<dbReference type="SUPFAM" id="SSF141523">
    <property type="entry name" value="L,D-transpeptidase catalytic domain-like"/>
    <property type="match status" value="1"/>
</dbReference>
<evidence type="ECO:0000313" key="9">
    <source>
        <dbReference type="EMBL" id="GHA47200.1"/>
    </source>
</evidence>